<dbReference type="InterPro" id="IPR035986">
    <property type="entry name" value="PKD_dom_sf"/>
</dbReference>
<dbReference type="AlphaFoldDB" id="A0A3A4N1I1"/>
<organism evidence="1 2">
    <name type="scientific">Abyssobacteria bacterium (strain SURF_5)</name>
    <dbReference type="NCBI Taxonomy" id="2093360"/>
    <lineage>
        <taxon>Bacteria</taxon>
        <taxon>Pseudomonadati</taxon>
        <taxon>Candidatus Hydrogenedentota</taxon>
        <taxon>Candidatus Abyssobacteria</taxon>
    </lineage>
</organism>
<dbReference type="Proteomes" id="UP000265882">
    <property type="component" value="Unassembled WGS sequence"/>
</dbReference>
<accession>A0A3A4N1I1</accession>
<name>A0A3A4N1I1_ABYX5</name>
<gene>
    <name evidence="1" type="ORF">C4520_19615</name>
</gene>
<proteinExistence type="predicted"/>
<comment type="caution">
    <text evidence="1">The sequence shown here is derived from an EMBL/GenBank/DDBJ whole genome shotgun (WGS) entry which is preliminary data.</text>
</comment>
<dbReference type="EMBL" id="QZKU01000129">
    <property type="protein sequence ID" value="RJP15987.1"/>
    <property type="molecule type" value="Genomic_DNA"/>
</dbReference>
<dbReference type="SUPFAM" id="SSF49299">
    <property type="entry name" value="PKD domain"/>
    <property type="match status" value="1"/>
</dbReference>
<protein>
    <recommendedName>
        <fullName evidence="3">PKD/Chitinase domain-containing protein</fullName>
    </recommendedName>
</protein>
<reference evidence="1 2" key="1">
    <citation type="journal article" date="2017" name="ISME J.">
        <title>Energy and carbon metabolisms in a deep terrestrial subsurface fluid microbial community.</title>
        <authorList>
            <person name="Momper L."/>
            <person name="Jungbluth S.P."/>
            <person name="Lee M.D."/>
            <person name="Amend J.P."/>
        </authorList>
    </citation>
    <scope>NUCLEOTIDE SEQUENCE [LARGE SCALE GENOMIC DNA]</scope>
    <source>
        <strain evidence="1">SURF_5</strain>
    </source>
</reference>
<dbReference type="InterPro" id="IPR013783">
    <property type="entry name" value="Ig-like_fold"/>
</dbReference>
<evidence type="ECO:0000313" key="1">
    <source>
        <dbReference type="EMBL" id="RJP15987.1"/>
    </source>
</evidence>
<evidence type="ECO:0008006" key="3">
    <source>
        <dbReference type="Google" id="ProtNLM"/>
    </source>
</evidence>
<dbReference type="Pfam" id="PF22352">
    <property type="entry name" value="K319L-like_PKD"/>
    <property type="match status" value="1"/>
</dbReference>
<evidence type="ECO:0000313" key="2">
    <source>
        <dbReference type="Proteomes" id="UP000265882"/>
    </source>
</evidence>
<dbReference type="Gene3D" id="2.60.40.10">
    <property type="entry name" value="Immunoglobulins"/>
    <property type="match status" value="1"/>
</dbReference>
<sequence length="436" mass="46974">MVDVRKALVGLAICLIMLMVTHESFGVLLCPEPGAGARIIDLFKAVCTECERGPVDTCGQEFSVTLVDVAPGPVSPLVTFTYEVYKYPDDLEGTDLVHWMLGVDLAQFYQYLAPGMTIYDIFADCSTGGIGSECVLIYPDPTTQLEGVKFEAVIGDGETQTFTVTLDDTALLPGIGFGEGCILAATKADHEDIMRTDRPAPGYVCISGPVLRERPIVCPIAQAGSDQNACVDDVVQLNGCTSYDPDGRPLTYSWSILSKPACSMAVLSDETACNPTVTADCAGDYVFQLIVNDGDCNSEPDTVLVKVADCGEYLCPKSLGFWKNHPEAWTADSLTLGCEEYSKMELVVLLNSPSLGDASLILAKQLIAAKLNIEKGSDPAPVGDTIEAADSLLCLYPGKLPYHVSTDVRQGKKMLKLAWILKKYNDGLLTDDCLEW</sequence>